<keyword evidence="1" id="KW-0853">WD repeat</keyword>
<protein>
    <submittedName>
        <fullName evidence="4">Uncharacterized protein</fullName>
    </submittedName>
</protein>
<dbReference type="InterPro" id="IPR036322">
    <property type="entry name" value="WD40_repeat_dom_sf"/>
</dbReference>
<organism evidence="4 5">
    <name type="scientific">Agaricus bisporus var. burnettii</name>
    <dbReference type="NCBI Taxonomy" id="192524"/>
    <lineage>
        <taxon>Eukaryota</taxon>
        <taxon>Fungi</taxon>
        <taxon>Dikarya</taxon>
        <taxon>Basidiomycota</taxon>
        <taxon>Agaricomycotina</taxon>
        <taxon>Agaricomycetes</taxon>
        <taxon>Agaricomycetidae</taxon>
        <taxon>Agaricales</taxon>
        <taxon>Agaricineae</taxon>
        <taxon>Agaricaceae</taxon>
        <taxon>Agaricus</taxon>
    </lineage>
</organism>
<dbReference type="SUPFAM" id="SSF50978">
    <property type="entry name" value="WD40 repeat-like"/>
    <property type="match status" value="1"/>
</dbReference>
<evidence type="ECO:0000256" key="3">
    <source>
        <dbReference type="SAM" id="MobiDB-lite"/>
    </source>
</evidence>
<dbReference type="Pfam" id="PF00400">
    <property type="entry name" value="WD40"/>
    <property type="match status" value="3"/>
</dbReference>
<evidence type="ECO:0000256" key="1">
    <source>
        <dbReference type="ARBA" id="ARBA00022574"/>
    </source>
</evidence>
<gene>
    <name evidence="4" type="ORF">Agabi119p4_6351</name>
</gene>
<dbReference type="InterPro" id="IPR001680">
    <property type="entry name" value="WD40_rpt"/>
</dbReference>
<dbReference type="SMART" id="SM00320">
    <property type="entry name" value="WD40"/>
    <property type="match status" value="3"/>
</dbReference>
<feature type="compositionally biased region" description="Basic and acidic residues" evidence="3">
    <location>
        <begin position="65"/>
        <end position="77"/>
    </location>
</feature>
<dbReference type="InterPro" id="IPR015943">
    <property type="entry name" value="WD40/YVTN_repeat-like_dom_sf"/>
</dbReference>
<evidence type="ECO:0000256" key="2">
    <source>
        <dbReference type="ARBA" id="ARBA00022737"/>
    </source>
</evidence>
<evidence type="ECO:0000313" key="5">
    <source>
        <dbReference type="Proteomes" id="UP000629468"/>
    </source>
</evidence>
<accession>A0A8H7EZK7</accession>
<dbReference type="Proteomes" id="UP000629468">
    <property type="component" value="Unassembled WGS sequence"/>
</dbReference>
<sequence>MSRFSNPSTNTREKYVRVDGTFKQIIDLDAKVEIDLTKDDDDDDDEVTFVGWKTSGSSIINSNRWKEGERRHAEKKVMKSNHRQNEAGVKPMGHEGQSSKMFEGRGASRPIFNANTSIRENSSVEEGPRSTIRPEINGLGTKRQRIEPVSQRNGRHVKRKAGWSPLNPYSSVKREFSEDLLTSSFQMDCDAENAAGPSQSAATSDMDCDGDNIPYDQRRGQVKIEPGYTSQLVTQKSWSRVGNSSQGPSLFPKSEVESSELKLWSKSNASIHFQVGEEQREDIGSDDDYEAIHSGLDIHDESRWLLPPKNHARVENTGANKDLNETGVNPGETRIFRTSRTGNLMKPRNHGFIWDLMADLRQQPPSLRRYPPSRSIRGTDFGRIKSEKAMRVKESFKVAPGAINRIEQHDGWLAIASSCVGGQADEPDEEHNPYNRSGSLLTWNGQYHILEKHFQENSYGKKHYTINDVKYSNSGHCFLSAGMDKKVCVWPRPEGARPYSGSYNLDVYDEGVPFEVVFQPGNGEANVVAIGVQDIHVYANIEPNARKHKTVLNLVPNDHPTKHNAGVIRWDDINPHMLYASSEPQENLFDGVHKSFDVTKGKAKLTYNVNEAGDAMAINQVLALATRQESKNYLRIFDPFHKDCVQKVALETFSGNVPSREVSCMAFSPDGIYLALARMDNSVHVYDSRMLSKGVMQKYQHEKPRFITKENHLCGVTHAQWVTKHSGQYALLSGGEDGCVRLWNPMWSSKEPSNGQKITEAHSDVGYFSVGDPFKNEHDLVIGDSSGEVTIYTGLLNHL</sequence>
<keyword evidence="2" id="KW-0677">Repeat</keyword>
<comment type="caution">
    <text evidence="4">The sequence shown here is derived from an EMBL/GenBank/DDBJ whole genome shotgun (WGS) entry which is preliminary data.</text>
</comment>
<reference evidence="4 5" key="1">
    <citation type="journal article" name="Sci. Rep.">
        <title>Telomere-to-telomere assembled and centromere annotated genomes of the two main subspecies of the button mushroom Agaricus bisporus reveal especially polymorphic chromosome ends.</title>
        <authorList>
            <person name="Sonnenberg A.S.M."/>
            <person name="Sedaghat-Telgerd N."/>
            <person name="Lavrijssen B."/>
            <person name="Ohm R.A."/>
            <person name="Hendrickx P.M."/>
            <person name="Scholtmeijer K."/>
            <person name="Baars J.J.P."/>
            <person name="van Peer A."/>
        </authorList>
    </citation>
    <scope>NUCLEOTIDE SEQUENCE [LARGE SCALE GENOMIC DNA]</scope>
    <source>
        <strain evidence="4 5">H119_p4</strain>
    </source>
</reference>
<dbReference type="AlphaFoldDB" id="A0A8H7EZK7"/>
<dbReference type="PANTHER" id="PTHR19848">
    <property type="entry name" value="WD40 REPEAT PROTEIN"/>
    <property type="match status" value="1"/>
</dbReference>
<proteinExistence type="predicted"/>
<feature type="region of interest" description="Disordered" evidence="3">
    <location>
        <begin position="65"/>
        <end position="97"/>
    </location>
</feature>
<name>A0A8H7EZK7_AGABI</name>
<dbReference type="EMBL" id="JABXXO010000009">
    <property type="protein sequence ID" value="KAF7770377.1"/>
    <property type="molecule type" value="Genomic_DNA"/>
</dbReference>
<dbReference type="Gene3D" id="2.130.10.10">
    <property type="entry name" value="YVTN repeat-like/Quinoprotein amine dehydrogenase"/>
    <property type="match status" value="1"/>
</dbReference>
<evidence type="ECO:0000313" key="4">
    <source>
        <dbReference type="EMBL" id="KAF7770377.1"/>
    </source>
</evidence>
<dbReference type="PANTHER" id="PTHR19848:SF8">
    <property type="entry name" value="F-BOX AND WD REPEAT DOMAIN CONTAINING 7"/>
    <property type="match status" value="1"/>
</dbReference>